<gene>
    <name evidence="2" type="primary">larA</name>
    <name evidence="2" type="ORF">HKN21_07265</name>
</gene>
<dbReference type="PANTHER" id="PTHR33171:SF17">
    <property type="entry name" value="LARA-LIKE N-TERMINAL DOMAIN-CONTAINING PROTEIN"/>
    <property type="match status" value="1"/>
</dbReference>
<name>A0A7Y2E7C0_UNCEI</name>
<evidence type="ECO:0000313" key="3">
    <source>
        <dbReference type="Proteomes" id="UP000547674"/>
    </source>
</evidence>
<accession>A0A7Y2E7C0</accession>
<protein>
    <submittedName>
        <fullName evidence="2">Nickel-dependent lactate racemase</fullName>
    </submittedName>
</protein>
<reference evidence="2 3" key="1">
    <citation type="submission" date="2020-03" db="EMBL/GenBank/DDBJ databases">
        <title>Metabolic flexibility allows generalist bacteria to become dominant in a frequently disturbed ecosystem.</title>
        <authorList>
            <person name="Chen Y.-J."/>
            <person name="Leung P.M."/>
            <person name="Bay S.K."/>
            <person name="Hugenholtz P."/>
            <person name="Kessler A.J."/>
            <person name="Shelley G."/>
            <person name="Waite D.W."/>
            <person name="Cook P.L."/>
            <person name="Greening C."/>
        </authorList>
    </citation>
    <scope>NUCLEOTIDE SEQUENCE [LARGE SCALE GENOMIC DNA]</scope>
    <source>
        <strain evidence="2">SS_bin_28</strain>
    </source>
</reference>
<dbReference type="Pfam" id="PF09861">
    <property type="entry name" value="Lar_N"/>
    <property type="match status" value="1"/>
</dbReference>
<dbReference type="InterPro" id="IPR043166">
    <property type="entry name" value="LarA-like_C"/>
</dbReference>
<dbReference type="Gene3D" id="3.90.226.30">
    <property type="match status" value="1"/>
</dbReference>
<organism evidence="2 3">
    <name type="scientific">Eiseniibacteriota bacterium</name>
    <dbReference type="NCBI Taxonomy" id="2212470"/>
    <lineage>
        <taxon>Bacteria</taxon>
        <taxon>Candidatus Eiseniibacteriota</taxon>
    </lineage>
</organism>
<evidence type="ECO:0000259" key="1">
    <source>
        <dbReference type="Pfam" id="PF09861"/>
    </source>
</evidence>
<dbReference type="PANTHER" id="PTHR33171">
    <property type="entry name" value="LAR_N DOMAIN-CONTAINING PROTEIN"/>
    <property type="match status" value="1"/>
</dbReference>
<evidence type="ECO:0000313" key="2">
    <source>
        <dbReference type="EMBL" id="NNF06543.1"/>
    </source>
</evidence>
<sequence length="434" mass="46116">MPSIALPYGDGERDFKVPSSWQLTTARPTPAPTVANLELAISEAVQNPWMQVARLRDRVEPGQRVSIAITDATRPSPDSLFLNALLHELKNGGVSEKDITLVFALGMHRRTTEEEQKEKLGAWFGKLRTVDAHGGDLEAYRALGELTSGATQTFPEPVPVELHEAILDCDVLLATGIVEPHQYAGFSGGRKTVAIGCASANTISVLHGVSFLEHSGTRLGRIENNPVHEALVLGARKARLQFIVNLAMSAEGEPLRVLAGEPEPTHEELVRSCSEQAWVPVGEEPFDAVVLGIGSPKDANLYQASRALTYLAFGPRPPLREGGWVVIAAPCPEGMGQGAGEQAFLKGMQSASNPIDVVAKLRADGFGAGGQRAFMVAKALTHYRGAVLGASHASTAPSCHMKGIASLDEIASVLPAKARVLVVPHGLATLPLQS</sequence>
<dbReference type="InterPro" id="IPR048068">
    <property type="entry name" value="LarA-like"/>
</dbReference>
<comment type="caution">
    <text evidence="2">The sequence shown here is derived from an EMBL/GenBank/DDBJ whole genome shotgun (WGS) entry which is preliminary data.</text>
</comment>
<proteinExistence type="predicted"/>
<dbReference type="EMBL" id="JABDJR010000283">
    <property type="protein sequence ID" value="NNF06543.1"/>
    <property type="molecule type" value="Genomic_DNA"/>
</dbReference>
<dbReference type="NCBIfam" id="NF033504">
    <property type="entry name" value="Ni_dep_LarA"/>
    <property type="match status" value="1"/>
</dbReference>
<dbReference type="InterPro" id="IPR047926">
    <property type="entry name" value="Ni_dep_LarA"/>
</dbReference>
<dbReference type="Gene3D" id="3.40.50.11440">
    <property type="match status" value="1"/>
</dbReference>
<dbReference type="GO" id="GO:0050043">
    <property type="term" value="F:lactate racemase activity"/>
    <property type="evidence" value="ECO:0007669"/>
    <property type="project" value="InterPro"/>
</dbReference>
<dbReference type="AlphaFoldDB" id="A0A7Y2E7C0"/>
<dbReference type="InterPro" id="IPR018657">
    <property type="entry name" value="LarA-like_N"/>
</dbReference>
<dbReference type="Proteomes" id="UP000547674">
    <property type="component" value="Unassembled WGS sequence"/>
</dbReference>
<feature type="domain" description="LarA-like N-terminal" evidence="1">
    <location>
        <begin position="8"/>
        <end position="216"/>
    </location>
</feature>